<dbReference type="RefSeq" id="WP_072847438.1">
    <property type="nucleotide sequence ID" value="NZ_FNAB01000001.1"/>
</dbReference>
<comment type="catalytic activity">
    <reaction evidence="5">
        <text>(6S)-5-formyl-5,6,7,8-tetrahydrofolate + ATP = (6R)-5,10-methenyltetrahydrofolate + ADP + phosphate</text>
        <dbReference type="Rhea" id="RHEA:10488"/>
        <dbReference type="ChEBI" id="CHEBI:30616"/>
        <dbReference type="ChEBI" id="CHEBI:43474"/>
        <dbReference type="ChEBI" id="CHEBI:57455"/>
        <dbReference type="ChEBI" id="CHEBI:57457"/>
        <dbReference type="ChEBI" id="CHEBI:456216"/>
        <dbReference type="EC" id="6.3.3.2"/>
    </reaction>
</comment>
<name>A0A1G6PJM6_9NOCA</name>
<comment type="cofactor">
    <cofactor evidence="5">
        <name>Mg(2+)</name>
        <dbReference type="ChEBI" id="CHEBI:18420"/>
    </cofactor>
</comment>
<proteinExistence type="inferred from homology"/>
<dbReference type="PIRSF" id="PIRSF006806">
    <property type="entry name" value="FTHF_cligase"/>
    <property type="match status" value="1"/>
</dbReference>
<dbReference type="GO" id="GO:0009396">
    <property type="term" value="P:folic acid-containing compound biosynthetic process"/>
    <property type="evidence" value="ECO:0007669"/>
    <property type="project" value="TreeGrafter"/>
</dbReference>
<keyword evidence="2 4" id="KW-0547">Nucleotide-binding</keyword>
<dbReference type="NCBIfam" id="TIGR02727">
    <property type="entry name" value="MTHFS_bact"/>
    <property type="match status" value="1"/>
</dbReference>
<dbReference type="EC" id="6.3.3.2" evidence="5"/>
<dbReference type="GO" id="GO:0046872">
    <property type="term" value="F:metal ion binding"/>
    <property type="evidence" value="ECO:0007669"/>
    <property type="project" value="UniProtKB-KW"/>
</dbReference>
<reference evidence="6 7" key="1">
    <citation type="submission" date="2016-10" db="EMBL/GenBank/DDBJ databases">
        <authorList>
            <person name="de Groot N.N."/>
        </authorList>
    </citation>
    <scope>NUCLEOTIDE SEQUENCE [LARGE SCALE GENOMIC DNA]</scope>
    <source>
        <strain evidence="6 7">JCM 11308</strain>
    </source>
</reference>
<sequence length="195" mass="20472">MTVTKNQWRERILAERRALDTTVRAAEAAALADAARTLAASGTVCAYVPVGTEPGSTDLLVTLRDAGLRVLLPIARDPGPLQWAVFESLEALVPAAFGLREPATPHLPPEAVSDASVVLVPALAVDRGGVRLGRGAGFYDRTLGLADAGARLVAVVRDRELVDVLPEDPHDVRMGWALTPLGGLQPLGRPPGPGE</sequence>
<gene>
    <name evidence="6" type="ORF">SAMN05444580_101930</name>
</gene>
<dbReference type="InterPro" id="IPR002698">
    <property type="entry name" value="FTHF_cligase"/>
</dbReference>
<evidence type="ECO:0000256" key="1">
    <source>
        <dbReference type="ARBA" id="ARBA00010638"/>
    </source>
</evidence>
<dbReference type="GO" id="GO:0030272">
    <property type="term" value="F:5-formyltetrahydrofolate cyclo-ligase activity"/>
    <property type="evidence" value="ECO:0007669"/>
    <property type="project" value="UniProtKB-EC"/>
</dbReference>
<evidence type="ECO:0000313" key="7">
    <source>
        <dbReference type="Proteomes" id="UP000199417"/>
    </source>
</evidence>
<keyword evidence="6" id="KW-0436">Ligase</keyword>
<keyword evidence="5" id="KW-0479">Metal-binding</keyword>
<dbReference type="AlphaFoldDB" id="A0A1G6PJM6"/>
<dbReference type="GO" id="GO:0005524">
    <property type="term" value="F:ATP binding"/>
    <property type="evidence" value="ECO:0007669"/>
    <property type="project" value="UniProtKB-KW"/>
</dbReference>
<keyword evidence="7" id="KW-1185">Reference proteome</keyword>
<dbReference type="GO" id="GO:0035999">
    <property type="term" value="P:tetrahydrofolate interconversion"/>
    <property type="evidence" value="ECO:0007669"/>
    <property type="project" value="TreeGrafter"/>
</dbReference>
<accession>A0A1G6PJM6</accession>
<evidence type="ECO:0000256" key="3">
    <source>
        <dbReference type="ARBA" id="ARBA00022840"/>
    </source>
</evidence>
<feature type="binding site" evidence="4">
    <location>
        <position position="48"/>
    </location>
    <ligand>
        <name>substrate</name>
    </ligand>
</feature>
<dbReference type="PANTHER" id="PTHR23407">
    <property type="entry name" value="ATPASE INHIBITOR/5-FORMYLTETRAHYDROFOLATE CYCLO-LIGASE"/>
    <property type="match status" value="1"/>
</dbReference>
<protein>
    <recommendedName>
        <fullName evidence="5">5-formyltetrahydrofolate cyclo-ligase</fullName>
        <ecNumber evidence="5">6.3.3.2</ecNumber>
    </recommendedName>
</protein>
<evidence type="ECO:0000256" key="2">
    <source>
        <dbReference type="ARBA" id="ARBA00022741"/>
    </source>
</evidence>
<dbReference type="STRING" id="168276.SAMN05444580_101930"/>
<keyword evidence="5" id="KW-0460">Magnesium</keyword>
<dbReference type="Gene3D" id="3.40.50.10420">
    <property type="entry name" value="NagB/RpiA/CoA transferase-like"/>
    <property type="match status" value="1"/>
</dbReference>
<evidence type="ECO:0000256" key="4">
    <source>
        <dbReference type="PIRSR" id="PIRSR006806-1"/>
    </source>
</evidence>
<dbReference type="InterPro" id="IPR037171">
    <property type="entry name" value="NagB/RpiA_transferase-like"/>
</dbReference>
<dbReference type="Proteomes" id="UP000199417">
    <property type="component" value="Unassembled WGS sequence"/>
</dbReference>
<feature type="binding site" evidence="4">
    <location>
        <begin position="5"/>
        <end position="9"/>
    </location>
    <ligand>
        <name>ATP</name>
        <dbReference type="ChEBI" id="CHEBI:30616"/>
    </ligand>
</feature>
<dbReference type="EMBL" id="FNAB01000001">
    <property type="protein sequence ID" value="SDC80191.1"/>
    <property type="molecule type" value="Genomic_DNA"/>
</dbReference>
<dbReference type="Pfam" id="PF01812">
    <property type="entry name" value="5-FTHF_cyc-lig"/>
    <property type="match status" value="1"/>
</dbReference>
<feature type="binding site" evidence="4">
    <location>
        <begin position="131"/>
        <end position="139"/>
    </location>
    <ligand>
        <name>ATP</name>
        <dbReference type="ChEBI" id="CHEBI:30616"/>
    </ligand>
</feature>
<dbReference type="PANTHER" id="PTHR23407:SF1">
    <property type="entry name" value="5-FORMYLTETRAHYDROFOLATE CYCLO-LIGASE"/>
    <property type="match status" value="1"/>
</dbReference>
<comment type="similarity">
    <text evidence="1 5">Belongs to the 5-formyltetrahydrofolate cyclo-ligase family.</text>
</comment>
<evidence type="ECO:0000313" key="6">
    <source>
        <dbReference type="EMBL" id="SDC80191.1"/>
    </source>
</evidence>
<feature type="binding site" evidence="4">
    <location>
        <position position="53"/>
    </location>
    <ligand>
        <name>substrate</name>
    </ligand>
</feature>
<dbReference type="InterPro" id="IPR024185">
    <property type="entry name" value="FTHF_cligase-like_sf"/>
</dbReference>
<organism evidence="6 7">
    <name type="scientific">Rhodococcus tukisamuensis</name>
    <dbReference type="NCBI Taxonomy" id="168276"/>
    <lineage>
        <taxon>Bacteria</taxon>
        <taxon>Bacillati</taxon>
        <taxon>Actinomycetota</taxon>
        <taxon>Actinomycetes</taxon>
        <taxon>Mycobacteriales</taxon>
        <taxon>Nocardiaceae</taxon>
        <taxon>Rhodococcus</taxon>
    </lineage>
</organism>
<keyword evidence="3 4" id="KW-0067">ATP-binding</keyword>
<dbReference type="SUPFAM" id="SSF100950">
    <property type="entry name" value="NagB/RpiA/CoA transferase-like"/>
    <property type="match status" value="1"/>
</dbReference>
<evidence type="ECO:0000256" key="5">
    <source>
        <dbReference type="RuleBase" id="RU361279"/>
    </source>
</evidence>